<dbReference type="GO" id="GO:0038023">
    <property type="term" value="F:signaling receptor activity"/>
    <property type="evidence" value="ECO:0007669"/>
    <property type="project" value="InterPro"/>
</dbReference>
<evidence type="ECO:0000313" key="13">
    <source>
        <dbReference type="Proteomes" id="UP000663828"/>
    </source>
</evidence>
<keyword evidence="5 9" id="KW-1133">Transmembrane helix</keyword>
<feature type="disulfide bond" evidence="8">
    <location>
        <begin position="47"/>
        <end position="56"/>
    </location>
</feature>
<feature type="transmembrane region" description="Helical" evidence="9">
    <location>
        <begin position="513"/>
        <end position="539"/>
    </location>
</feature>
<evidence type="ECO:0000256" key="5">
    <source>
        <dbReference type="ARBA" id="ARBA00022989"/>
    </source>
</evidence>
<feature type="domain" description="EGF-like" evidence="10">
    <location>
        <begin position="19"/>
        <end position="57"/>
    </location>
</feature>
<evidence type="ECO:0000256" key="9">
    <source>
        <dbReference type="SAM" id="Phobius"/>
    </source>
</evidence>
<dbReference type="GO" id="GO:0071939">
    <property type="term" value="P:vitamin A import into cell"/>
    <property type="evidence" value="ECO:0007669"/>
    <property type="project" value="TreeGrafter"/>
</dbReference>
<keyword evidence="8" id="KW-1015">Disulfide bond</keyword>
<evidence type="ECO:0000256" key="7">
    <source>
        <dbReference type="ARBA" id="ARBA00023170"/>
    </source>
</evidence>
<evidence type="ECO:0000313" key="12">
    <source>
        <dbReference type="EMBL" id="CAF1432131.1"/>
    </source>
</evidence>
<keyword evidence="6 9" id="KW-0472">Membrane</keyword>
<dbReference type="CDD" id="cd00054">
    <property type="entry name" value="EGF_CA"/>
    <property type="match status" value="1"/>
</dbReference>
<dbReference type="EMBL" id="CAJNOJ010000004">
    <property type="protein sequence ID" value="CAF0740134.1"/>
    <property type="molecule type" value="Genomic_DNA"/>
</dbReference>
<dbReference type="Proteomes" id="UP000663828">
    <property type="component" value="Unassembled WGS sequence"/>
</dbReference>
<comment type="caution">
    <text evidence="12">The sequence shown here is derived from an EMBL/GenBank/DDBJ whole genome shotgun (WGS) entry which is preliminary data.</text>
</comment>
<feature type="transmembrane region" description="Helical" evidence="9">
    <location>
        <begin position="613"/>
        <end position="630"/>
    </location>
</feature>
<feature type="transmembrane region" description="Helical" evidence="9">
    <location>
        <begin position="448"/>
        <end position="470"/>
    </location>
</feature>
<dbReference type="EMBL" id="CAJNOR010003628">
    <property type="protein sequence ID" value="CAF1432131.1"/>
    <property type="molecule type" value="Genomic_DNA"/>
</dbReference>
<reference evidence="12" key="1">
    <citation type="submission" date="2021-02" db="EMBL/GenBank/DDBJ databases">
        <authorList>
            <person name="Nowell W R."/>
        </authorList>
    </citation>
    <scope>NUCLEOTIDE SEQUENCE</scope>
</reference>
<evidence type="ECO:0000256" key="3">
    <source>
        <dbReference type="ARBA" id="ARBA00022475"/>
    </source>
</evidence>
<dbReference type="PROSITE" id="PS00022">
    <property type="entry name" value="EGF_1"/>
    <property type="match status" value="1"/>
</dbReference>
<keyword evidence="8" id="KW-0245">EGF-like domain</keyword>
<feature type="transmembrane region" description="Helical" evidence="9">
    <location>
        <begin position="657"/>
        <end position="679"/>
    </location>
</feature>
<keyword evidence="2" id="KW-0813">Transport</keyword>
<dbReference type="GO" id="GO:0005886">
    <property type="term" value="C:plasma membrane"/>
    <property type="evidence" value="ECO:0007669"/>
    <property type="project" value="UniProtKB-SubCell"/>
</dbReference>
<proteinExistence type="predicted"/>
<dbReference type="PANTHER" id="PTHR21444:SF15">
    <property type="entry name" value="RECEPTOR FOR RETINOL UPTAKE STRA6"/>
    <property type="match status" value="1"/>
</dbReference>
<keyword evidence="3" id="KW-1003">Cell membrane</keyword>
<dbReference type="PANTHER" id="PTHR21444">
    <property type="entry name" value="COILED-COIL DOMAIN-CONTAINING PROTEIN 180"/>
    <property type="match status" value="1"/>
</dbReference>
<dbReference type="InterPro" id="IPR000742">
    <property type="entry name" value="EGF"/>
</dbReference>
<keyword evidence="13" id="KW-1185">Reference proteome</keyword>
<comment type="caution">
    <text evidence="8">Lacks conserved residue(s) required for the propagation of feature annotation.</text>
</comment>
<feature type="transmembrane region" description="Helical" evidence="9">
    <location>
        <begin position="183"/>
        <end position="201"/>
    </location>
</feature>
<dbReference type="AlphaFoldDB" id="A0A815NEM0"/>
<keyword evidence="4 9" id="KW-0812">Transmembrane</keyword>
<name>A0A815NEM0_ADIRI</name>
<feature type="transmembrane region" description="Helical" evidence="9">
    <location>
        <begin position="66"/>
        <end position="86"/>
    </location>
</feature>
<comment type="subcellular location">
    <subcellularLocation>
        <location evidence="1">Cell membrane</location>
        <topology evidence="1">Multi-pass membrane protein</topology>
    </subcellularLocation>
</comment>
<evidence type="ECO:0000313" key="11">
    <source>
        <dbReference type="EMBL" id="CAF0740134.1"/>
    </source>
</evidence>
<dbReference type="OrthoDB" id="2376984at2759"/>
<keyword evidence="7" id="KW-0675">Receptor</keyword>
<dbReference type="PROSITE" id="PS50026">
    <property type="entry name" value="EGF_3"/>
    <property type="match status" value="1"/>
</dbReference>
<accession>A0A815NEM0</accession>
<feature type="transmembrane region" description="Helical" evidence="9">
    <location>
        <begin position="576"/>
        <end position="604"/>
    </location>
</feature>
<feature type="transmembrane region" description="Helical" evidence="9">
    <location>
        <begin position="126"/>
        <end position="148"/>
    </location>
</feature>
<protein>
    <recommendedName>
        <fullName evidence="10">EGF-like domain-containing protein</fullName>
    </recommendedName>
</protein>
<evidence type="ECO:0000256" key="6">
    <source>
        <dbReference type="ARBA" id="ARBA00023136"/>
    </source>
</evidence>
<evidence type="ECO:0000259" key="10">
    <source>
        <dbReference type="PROSITE" id="PS50026"/>
    </source>
</evidence>
<evidence type="ECO:0000256" key="8">
    <source>
        <dbReference type="PROSITE-ProRule" id="PRU00076"/>
    </source>
</evidence>
<gene>
    <name evidence="11" type="ORF">EDS130_LOCUS1676</name>
    <name evidence="12" type="ORF">XAT740_LOCUS35839</name>
</gene>
<evidence type="ECO:0000256" key="1">
    <source>
        <dbReference type="ARBA" id="ARBA00004651"/>
    </source>
</evidence>
<dbReference type="GO" id="GO:0034632">
    <property type="term" value="F:retinol transmembrane transporter activity"/>
    <property type="evidence" value="ECO:0007669"/>
    <property type="project" value="InterPro"/>
</dbReference>
<dbReference type="Proteomes" id="UP000663852">
    <property type="component" value="Unassembled WGS sequence"/>
</dbReference>
<evidence type="ECO:0000256" key="2">
    <source>
        <dbReference type="ARBA" id="ARBA00022448"/>
    </source>
</evidence>
<evidence type="ECO:0000256" key="4">
    <source>
        <dbReference type="ARBA" id="ARBA00022692"/>
    </source>
</evidence>
<sequence length="821" mass="94746">MSEDLSSDENVTITSTVPVSINCSVYNPCGRNGYCLNTQEDEQICSCKFWWNGATCNEMSNGGKQVITLGILLAVLLAAFYGLGLFRRIRKKRNQPKQKQEPSIPIVRLKFPTVSVEVFDPSRRKYAWITGILTFIFAMSTLVVKWSILKPIHDEVVYKYENNQSVYFNTHSVCRIINFRADFNIFTFPIACLLILLFMIITKRASSRHNRYCKGYLGVVIPLDFFGHVKRTLAAVIFAVFADELLDIANELLTGGRESSNQGVIITYLTQIFRVFVIGFRRYPILAAVYMDNYFTLICGTLYAWLDFTVAIMSAGLCTNNFYQTKEQFNKTGSNRTAEMIAYYGTGSKLLFLQLFLDIPRYFCLSYICVKLPMVLIKRIRHRNIPDKQMRREQKDLLYSSLPHSAEARYVKKLFGYASTEPAKNRLSQILRRIYAWRDDFRFSSRVICVYASIFLLLFFLTVSISIRTLPILNKIHPYIQAFADLFAIFIISRDPVEADAKGAPPDFPVPDLAVPFLISIYVALLVIIIQLLFMLASIRRNLLQSYRGDHREIPPRVSTSNVSYSTGSFHFAGYLIGYVIIGYALILFVSTMLTMSIAALIIFTSVPSLERFLTLIIPPILFTTFKLYINKLLSQYVFLQHSGEVLSINNRRALMVFLYFNFFLDTFLGFFAAFFRILKSIIGGMFYMCRLDYSPLGRKLETMDAGFNAYCGLIYMETAHRHPVLLFFVSHLLRDHLYPTKRLSKAKHNWHLAIFLLNNPTLIYQRKDFLRNLHDHDTKMMLIGRRNMKKLSSEPLPTISQPKDVNSAKEYESLWREQRF</sequence>
<dbReference type="Pfam" id="PF14752">
    <property type="entry name" value="RBP_receptor"/>
    <property type="match status" value="2"/>
</dbReference>
<dbReference type="InterPro" id="IPR026612">
    <property type="entry name" value="STRA6-like"/>
</dbReference>
<organism evidence="12 13">
    <name type="scientific">Adineta ricciae</name>
    <name type="common">Rotifer</name>
    <dbReference type="NCBI Taxonomy" id="249248"/>
    <lineage>
        <taxon>Eukaryota</taxon>
        <taxon>Metazoa</taxon>
        <taxon>Spiralia</taxon>
        <taxon>Gnathifera</taxon>
        <taxon>Rotifera</taxon>
        <taxon>Eurotatoria</taxon>
        <taxon>Bdelloidea</taxon>
        <taxon>Adinetida</taxon>
        <taxon>Adinetidae</taxon>
        <taxon>Adineta</taxon>
    </lineage>
</organism>